<proteinExistence type="predicted"/>
<sequence length="81" mass="9176">MSALHVSFSLSLLQLTFLRLSSSSYEALRSDGRRSFALMSISRNFTMQNIFSIFYKARKPISSFGTKVISKVMSNFVKITP</sequence>
<feature type="chain" id="PRO_5025635564" evidence="1">
    <location>
        <begin position="24"/>
        <end position="81"/>
    </location>
</feature>
<reference evidence="2" key="1">
    <citation type="submission" date="2019-12" db="EMBL/GenBank/DDBJ databases">
        <title>An insight into the sialome of adult female Ixodes ricinus ticks feeding for 6 days.</title>
        <authorList>
            <person name="Perner J."/>
            <person name="Ribeiro J.M.C."/>
        </authorList>
    </citation>
    <scope>NUCLEOTIDE SEQUENCE</scope>
    <source>
        <strain evidence="2">Semi-engorged</strain>
        <tissue evidence="2">Salivary glands</tissue>
    </source>
</reference>
<name>A0A6B0UDZ1_IXORI</name>
<dbReference type="EMBL" id="GIFC01002500">
    <property type="protein sequence ID" value="MXU84583.1"/>
    <property type="molecule type" value="Transcribed_RNA"/>
</dbReference>
<evidence type="ECO:0000313" key="2">
    <source>
        <dbReference type="EMBL" id="MXU84583.1"/>
    </source>
</evidence>
<organism evidence="2">
    <name type="scientific">Ixodes ricinus</name>
    <name type="common">Common tick</name>
    <name type="synonym">Acarus ricinus</name>
    <dbReference type="NCBI Taxonomy" id="34613"/>
    <lineage>
        <taxon>Eukaryota</taxon>
        <taxon>Metazoa</taxon>
        <taxon>Ecdysozoa</taxon>
        <taxon>Arthropoda</taxon>
        <taxon>Chelicerata</taxon>
        <taxon>Arachnida</taxon>
        <taxon>Acari</taxon>
        <taxon>Parasitiformes</taxon>
        <taxon>Ixodida</taxon>
        <taxon>Ixodoidea</taxon>
        <taxon>Ixodidae</taxon>
        <taxon>Ixodinae</taxon>
        <taxon>Ixodes</taxon>
    </lineage>
</organism>
<accession>A0A6B0UDZ1</accession>
<keyword evidence="1" id="KW-0732">Signal</keyword>
<evidence type="ECO:0000256" key="1">
    <source>
        <dbReference type="SAM" id="SignalP"/>
    </source>
</evidence>
<feature type="signal peptide" evidence="1">
    <location>
        <begin position="1"/>
        <end position="23"/>
    </location>
</feature>
<protein>
    <submittedName>
        <fullName evidence="2">Putative secreted protein</fullName>
    </submittedName>
</protein>
<dbReference type="AlphaFoldDB" id="A0A6B0UDZ1"/>